<evidence type="ECO:0000256" key="1">
    <source>
        <dbReference type="SAM" id="MobiDB-lite"/>
    </source>
</evidence>
<dbReference type="Proteomes" id="UP000756132">
    <property type="component" value="Chromosome 12"/>
</dbReference>
<evidence type="ECO:0000313" key="3">
    <source>
        <dbReference type="Proteomes" id="UP000756132"/>
    </source>
</evidence>
<feature type="compositionally biased region" description="Polar residues" evidence="1">
    <location>
        <begin position="300"/>
        <end position="315"/>
    </location>
</feature>
<dbReference type="OrthoDB" id="3800738at2759"/>
<dbReference type="EMBL" id="CP090174">
    <property type="protein sequence ID" value="UJO24742.1"/>
    <property type="molecule type" value="Genomic_DNA"/>
</dbReference>
<gene>
    <name evidence="2" type="ORF">CLAFUR5_13904</name>
</gene>
<proteinExistence type="predicted"/>
<accession>A0A9Q8PLT3</accession>
<reference evidence="2" key="2">
    <citation type="journal article" date="2022" name="Microb. Genom.">
        <title>A chromosome-scale genome assembly of the tomato pathogen Cladosporium fulvum reveals a compartmentalized genome architecture and the presence of a dispensable chromosome.</title>
        <authorList>
            <person name="Zaccaron A.Z."/>
            <person name="Chen L.H."/>
            <person name="Samaras A."/>
            <person name="Stergiopoulos I."/>
        </authorList>
    </citation>
    <scope>NUCLEOTIDE SEQUENCE</scope>
    <source>
        <strain evidence="2">Race5_Kim</strain>
    </source>
</reference>
<evidence type="ECO:0000313" key="2">
    <source>
        <dbReference type="EMBL" id="UJO24742.1"/>
    </source>
</evidence>
<evidence type="ECO:0008006" key="4">
    <source>
        <dbReference type="Google" id="ProtNLM"/>
    </source>
</evidence>
<dbReference type="RefSeq" id="XP_047769108.1">
    <property type="nucleotide sequence ID" value="XM_047913052.1"/>
</dbReference>
<name>A0A9Q8PLT3_PASFU</name>
<protein>
    <recommendedName>
        <fullName evidence="4">F-box domain-containing protein</fullName>
    </recommendedName>
</protein>
<organism evidence="2 3">
    <name type="scientific">Passalora fulva</name>
    <name type="common">Tomato leaf mold</name>
    <name type="synonym">Cladosporium fulvum</name>
    <dbReference type="NCBI Taxonomy" id="5499"/>
    <lineage>
        <taxon>Eukaryota</taxon>
        <taxon>Fungi</taxon>
        <taxon>Dikarya</taxon>
        <taxon>Ascomycota</taxon>
        <taxon>Pezizomycotina</taxon>
        <taxon>Dothideomycetes</taxon>
        <taxon>Dothideomycetidae</taxon>
        <taxon>Mycosphaerellales</taxon>
        <taxon>Mycosphaerellaceae</taxon>
        <taxon>Fulvia</taxon>
    </lineage>
</organism>
<feature type="region of interest" description="Disordered" evidence="1">
    <location>
        <begin position="295"/>
        <end position="315"/>
    </location>
</feature>
<dbReference type="GeneID" id="71993782"/>
<reference evidence="2" key="1">
    <citation type="submission" date="2021-12" db="EMBL/GenBank/DDBJ databases">
        <authorList>
            <person name="Zaccaron A."/>
            <person name="Stergiopoulos I."/>
        </authorList>
    </citation>
    <scope>NUCLEOTIDE SEQUENCE</scope>
    <source>
        <strain evidence="2">Race5_Kim</strain>
    </source>
</reference>
<dbReference type="KEGG" id="ffu:CLAFUR5_13904"/>
<keyword evidence="3" id="KW-1185">Reference proteome</keyword>
<sequence>MATPPRFDACHRFFAINELVTIFLENASPRVLLNGQRVCKVWNIIICDSETLQQNLFSTPDTHLDESELNPFIEECFGSILSVNTATPDRMSSSSDLQRTPWASGGTDLQIPTRQAFARKDALWRRMLVCQPPINRLGWWHQWKTSPVPSEENEDTYADPFNVSKGWGHQDLSNKPVTLAMVWDMVEARLFRGCRAKVLYYPHDSKHIEDRAILAIEQAAQMADRDQANLSEVPRVMIHTAQVWSRRPTGHERFSETKRDWTIPEVVQLRKIHPLAGDGFNILRADCLRNDTTPRPCIPGTSSQATRWSQSEDANSWNDTDGKIYYGIGARQAGRATVFVARPTARGGAHPTVFAAVT</sequence>
<dbReference type="AlphaFoldDB" id="A0A9Q8PLT3"/>